<feature type="compositionally biased region" description="Acidic residues" evidence="1">
    <location>
        <begin position="158"/>
        <end position="169"/>
    </location>
</feature>
<sequence length="1211" mass="128073">MLSCTSDTRLLLLPSSTGLVCVNTGVNPRQPVHVGLNDETVDPGKNQTGGASSTRRNLLTLGTAIKPQSSGTCLVLSTLNVEDSLVSTSLNLKILKDGVYCTAGDVNLPALSRPLKGSNDDGSISRLRVRPGSVTTCVQFCTHDCDLLAVSETFFADENDGDGDGEGEGAESGGPRVQHRLHLLRVESEGDEGSSGFSLGLTLLGSNNLRDYYVESEVDGVMKEAEDLMSSLNAADDNDSRDSEVISNDADLIASLSRVVNTSGGDNKGTGLNDGPSKSRKISFTWLPATRKIITVQWGEVWYWSTKTNGNNTGLTLENQDNSDSRLKGNFDLVTSSCTNVVLPPLKRVNNLRLEQQKKPKSPEDDLVVVVAGKAPGKVMRIDSSGNIVSSIECQLPDEAMRSKISFACACVCGKYVVLGGDDGGLYFIDSDTFKFVERLSIDYPASHRLKLNLRTNVLNSMKSQRMSKKNGGVKGLKSERARKENTMEMKKRQKIKEKQKEKHCGMNSTVHSPCIWVGVTGPQITNRGRGPKIVAEYADGTVCLHSPPFKIEVKKGGDDDLGAADGEGEEEPIRVGHSVTGAVYASTFATSSHSARILKMSDNVGGSKKGGGNDKAASLLFTGGADQSIHIWKISEQHLESHFGGVVAMPPAPVAVIDVPKSVNERMSYVNFGAAEGLAVGDWLARGGRLLSEEGLEETIDVSVLPPLAVTSITVNNNGNEVAIGCANGGIKIYDLTPGNGGKCTYSCDSKSAALGAFDDPDEVLKTPPTIVTSLCFEASVEGGVSSRNSQYLTVQHSSGWAGVLNRSSCFRGGEVVASHWHESFWGFSAVEGGGGPSSVAMMTSDGVDSFSIVNEGGGGAATKKHSLVRRRCKHPTQGQRLATLNGGIGGLWVNNTGEGGEEEDGMGMGMEWPGLMGAGGGCAKYKGDGVIVGAAVHPSHQYVLFVTAKGTVFIYHMWLVELRGIFPVAPGPGDYVRGMCVDPWGLYVAIGIGKGTGDGGDGFINEVELFEIATGDNALAAPELKTGLNGTMVSAKFSWSSDGNSLVFVGPRGNVEMRQLPTFMIANMADLKKQMRMDEGFWHHFPMYVGVSPELAMSVSSRRGGVGGGAGGSRAGSPQRVSRNSSRASLRASASAGGLGSRVQSKANFSMISEMSNSEQEDDGGYGGIPKMEVREDDLAGQSLGRAAEGTESKSTLFGRHSEASSMTA</sequence>
<dbReference type="InterPro" id="IPR011048">
    <property type="entry name" value="Haem_d1_sf"/>
</dbReference>
<name>A0A9W7EPD4_9STRA</name>
<dbReference type="AlphaFoldDB" id="A0A9W7EPD4"/>
<feature type="compositionally biased region" description="Gly residues" evidence="1">
    <location>
        <begin position="1106"/>
        <end position="1116"/>
    </location>
</feature>
<protein>
    <submittedName>
        <fullName evidence="2">Uncharacterized protein</fullName>
    </submittedName>
</protein>
<evidence type="ECO:0000313" key="2">
    <source>
        <dbReference type="EMBL" id="GMH86628.1"/>
    </source>
</evidence>
<gene>
    <name evidence="2" type="ORF">TrST_g13911</name>
</gene>
<feature type="region of interest" description="Disordered" evidence="1">
    <location>
        <begin position="484"/>
        <end position="504"/>
    </location>
</feature>
<feature type="compositionally biased region" description="Low complexity" evidence="1">
    <location>
        <begin position="1124"/>
        <end position="1138"/>
    </location>
</feature>
<dbReference type="OrthoDB" id="196741at2759"/>
<keyword evidence="3" id="KW-1185">Reference proteome</keyword>
<proteinExistence type="predicted"/>
<dbReference type="Gene3D" id="2.130.10.10">
    <property type="entry name" value="YVTN repeat-like/Quinoprotein amine dehydrogenase"/>
    <property type="match status" value="1"/>
</dbReference>
<dbReference type="SUPFAM" id="SSF82171">
    <property type="entry name" value="DPP6 N-terminal domain-like"/>
    <property type="match status" value="1"/>
</dbReference>
<accession>A0A9W7EPD4</accession>
<dbReference type="SMART" id="SM00320">
    <property type="entry name" value="WD40"/>
    <property type="match status" value="4"/>
</dbReference>
<dbReference type="SUPFAM" id="SSF50978">
    <property type="entry name" value="WD40 repeat-like"/>
    <property type="match status" value="1"/>
</dbReference>
<feature type="region of interest" description="Disordered" evidence="1">
    <location>
        <begin position="158"/>
        <end position="177"/>
    </location>
</feature>
<dbReference type="InterPro" id="IPR015943">
    <property type="entry name" value="WD40/YVTN_repeat-like_dom_sf"/>
</dbReference>
<dbReference type="InterPro" id="IPR001680">
    <property type="entry name" value="WD40_rpt"/>
</dbReference>
<evidence type="ECO:0000313" key="3">
    <source>
        <dbReference type="Proteomes" id="UP001165085"/>
    </source>
</evidence>
<feature type="region of interest" description="Disordered" evidence="1">
    <location>
        <begin position="1157"/>
        <end position="1211"/>
    </location>
</feature>
<feature type="region of interest" description="Disordered" evidence="1">
    <location>
        <begin position="1102"/>
        <end position="1145"/>
    </location>
</feature>
<feature type="region of interest" description="Disordered" evidence="1">
    <location>
        <begin position="33"/>
        <end position="53"/>
    </location>
</feature>
<dbReference type="InterPro" id="IPR036322">
    <property type="entry name" value="WD40_repeat_dom_sf"/>
</dbReference>
<reference evidence="3" key="1">
    <citation type="journal article" date="2023" name="Commun. Biol.">
        <title>Genome analysis of Parmales, the sister group of diatoms, reveals the evolutionary specialization of diatoms from phago-mixotrophs to photoautotrophs.</title>
        <authorList>
            <person name="Ban H."/>
            <person name="Sato S."/>
            <person name="Yoshikawa S."/>
            <person name="Yamada K."/>
            <person name="Nakamura Y."/>
            <person name="Ichinomiya M."/>
            <person name="Sato N."/>
            <person name="Blanc-Mathieu R."/>
            <person name="Endo H."/>
            <person name="Kuwata A."/>
            <person name="Ogata H."/>
        </authorList>
    </citation>
    <scope>NUCLEOTIDE SEQUENCE [LARGE SCALE GENOMIC DNA]</scope>
    <source>
        <strain evidence="3">NIES 3701</strain>
    </source>
</reference>
<dbReference type="EMBL" id="BRXY01000317">
    <property type="protein sequence ID" value="GMH86628.1"/>
    <property type="molecule type" value="Genomic_DNA"/>
</dbReference>
<dbReference type="SUPFAM" id="SSF51004">
    <property type="entry name" value="C-terminal (heme d1) domain of cytochrome cd1-nitrite reductase"/>
    <property type="match status" value="1"/>
</dbReference>
<evidence type="ECO:0000256" key="1">
    <source>
        <dbReference type="SAM" id="MobiDB-lite"/>
    </source>
</evidence>
<dbReference type="Proteomes" id="UP001165085">
    <property type="component" value="Unassembled WGS sequence"/>
</dbReference>
<comment type="caution">
    <text evidence="2">The sequence shown here is derived from an EMBL/GenBank/DDBJ whole genome shotgun (WGS) entry which is preliminary data.</text>
</comment>
<organism evidence="2 3">
    <name type="scientific">Triparma strigata</name>
    <dbReference type="NCBI Taxonomy" id="1606541"/>
    <lineage>
        <taxon>Eukaryota</taxon>
        <taxon>Sar</taxon>
        <taxon>Stramenopiles</taxon>
        <taxon>Ochrophyta</taxon>
        <taxon>Bolidophyceae</taxon>
        <taxon>Parmales</taxon>
        <taxon>Triparmaceae</taxon>
        <taxon>Triparma</taxon>
    </lineage>
</organism>